<dbReference type="Proteomes" id="UP000593567">
    <property type="component" value="Unassembled WGS sequence"/>
</dbReference>
<keyword evidence="2" id="KW-1185">Reference proteome</keyword>
<sequence length="295" mass="31459">MCHLQAAALATAGQLGARVPLPVPELEVEPAAHLLVSPVQPAALSRVLVDRVWRVTVLRTGRRGQHARVAVRVESALGPGNALLSLAPPLVQILQSLEHVLLCGTGSRSRTRACSPISGGPPFGSCPVNSFPTSETKSCTGRAQNCLPTSTPMTSQCHCGPWQNVGHCVGSCGTGVQQVVRTCNSHCLSSMPTSSTISCHTGRVCAGSTASPTVCTCGPWINGKCSVPFDSCDTGTLIQTRQCQGCSAQHLMTRYVECKGSCVHGDGKRKGRRRPRLGRKPRRFRGRKRLRMMFI</sequence>
<gene>
    <name evidence="1" type="ORF">EB796_014247</name>
</gene>
<dbReference type="AlphaFoldDB" id="A0A7J7JPT8"/>
<dbReference type="PROSITE" id="PS50092">
    <property type="entry name" value="TSP1"/>
    <property type="match status" value="1"/>
</dbReference>
<organism evidence="1 2">
    <name type="scientific">Bugula neritina</name>
    <name type="common">Brown bryozoan</name>
    <name type="synonym">Sertularia neritina</name>
    <dbReference type="NCBI Taxonomy" id="10212"/>
    <lineage>
        <taxon>Eukaryota</taxon>
        <taxon>Metazoa</taxon>
        <taxon>Spiralia</taxon>
        <taxon>Lophotrochozoa</taxon>
        <taxon>Bryozoa</taxon>
        <taxon>Gymnolaemata</taxon>
        <taxon>Cheilostomatida</taxon>
        <taxon>Flustrina</taxon>
        <taxon>Buguloidea</taxon>
        <taxon>Bugulidae</taxon>
        <taxon>Bugula</taxon>
    </lineage>
</organism>
<protein>
    <submittedName>
        <fullName evidence="1">Uncharacterized protein</fullName>
    </submittedName>
</protein>
<name>A0A7J7JPT8_BUGNE</name>
<evidence type="ECO:0000313" key="1">
    <source>
        <dbReference type="EMBL" id="KAF6027448.1"/>
    </source>
</evidence>
<dbReference type="InterPro" id="IPR000884">
    <property type="entry name" value="TSP1_rpt"/>
</dbReference>
<evidence type="ECO:0000313" key="2">
    <source>
        <dbReference type="Proteomes" id="UP000593567"/>
    </source>
</evidence>
<dbReference type="EMBL" id="VXIV02002089">
    <property type="protein sequence ID" value="KAF6027448.1"/>
    <property type="molecule type" value="Genomic_DNA"/>
</dbReference>
<proteinExistence type="predicted"/>
<reference evidence="1" key="1">
    <citation type="submission" date="2020-06" db="EMBL/GenBank/DDBJ databases">
        <title>Draft genome of Bugula neritina, a colonial animal packing powerful symbionts and potential medicines.</title>
        <authorList>
            <person name="Rayko M."/>
        </authorList>
    </citation>
    <scope>NUCLEOTIDE SEQUENCE [LARGE SCALE GENOMIC DNA]</scope>
    <source>
        <strain evidence="1">Kwan_BN1</strain>
    </source>
</reference>
<comment type="caution">
    <text evidence="1">The sequence shown here is derived from an EMBL/GenBank/DDBJ whole genome shotgun (WGS) entry which is preliminary data.</text>
</comment>
<accession>A0A7J7JPT8</accession>